<reference evidence="2" key="7">
    <citation type="submission" date="2012-08" db="EMBL/GenBank/DDBJ databases">
        <title>Oryza sativa nipponbare(GA3) genomic DNA, chromosome 5.</title>
        <authorList>
            <consortium name="IRGSP(International Rice Genome Sequencing Project)"/>
        </authorList>
    </citation>
    <scope>NUCLEOTIDE SEQUENCE</scope>
</reference>
<reference evidence="2" key="4">
    <citation type="journal article" date="2007" name="Genome Res.">
        <title>Curated Genome Annotation of Oryza sativa ssp. japonica and Comparative Genome Analysis with Arabidopsis thaliana.</title>
        <authorList>
            <consortium name="The Rice Annotation Project (RAP)"/>
            <person name="Itoh T."/>
            <person name="Tanaka T."/>
            <person name="Barrero R.A."/>
            <person name="Yamasaki C."/>
            <person name="Fujii Y."/>
            <person name="Hilton P.B."/>
            <person name="Antonio B.A."/>
            <person name="Aono H."/>
            <person name="Apweiler R."/>
            <person name="Bruskiewich R."/>
            <person name="Bureau T."/>
            <person name="Burr F."/>
            <person name="Costa de Oliveira A."/>
            <person name="Fuks G."/>
            <person name="Habara T."/>
            <person name="Haberer G."/>
            <person name="Han B."/>
            <person name="Harada E."/>
            <person name="Hiraki A.T."/>
            <person name="Hirochika H."/>
            <person name="Hoen D."/>
            <person name="Hokari H."/>
            <person name="Hosokawa S."/>
            <person name="Hsing Y."/>
            <person name="Ikawa H."/>
            <person name="Ikeo K."/>
            <person name="Imanishi T."/>
            <person name="Ito Y."/>
            <person name="Jaiswal P."/>
            <person name="Kanno M."/>
            <person name="Kawahara Y."/>
            <person name="Kawamura T."/>
            <person name="Kawashima H."/>
            <person name="Khurana J.P."/>
            <person name="Kikuchi S."/>
            <person name="Komatsu S."/>
            <person name="Koyanagi K.O."/>
            <person name="Kubooka H."/>
            <person name="Lieberherr D."/>
            <person name="Lin Y.C."/>
            <person name="Lonsdale D."/>
            <person name="Matsumoto T."/>
            <person name="Matsuya A."/>
            <person name="McCombie W.R."/>
            <person name="Messing J."/>
            <person name="Miyao A."/>
            <person name="Mulder N."/>
            <person name="Nagamura Y."/>
            <person name="Nam J."/>
            <person name="Namiki N."/>
            <person name="Numa H."/>
            <person name="Nurimoto S."/>
            <person name="O'donovan C."/>
            <person name="Ohyanagi H."/>
            <person name="Okido T."/>
            <person name="Oota S."/>
            <person name="Osato N."/>
            <person name="Palmer L.E."/>
            <person name="Quetier F."/>
            <person name="Raghuvanshi S."/>
            <person name="Saichi N."/>
            <person name="Sakai H."/>
            <person name="Sakai Y."/>
            <person name="Sakata K."/>
            <person name="Sakurai T."/>
            <person name="Sato F."/>
            <person name="Sato Y."/>
            <person name="Schoof H."/>
            <person name="Seki M."/>
            <person name="Shibata M."/>
            <person name="Shimizu Y."/>
            <person name="Shinozaki K."/>
            <person name="Shinso Y."/>
            <person name="Singh N.K."/>
            <person name="Smith-White B."/>
            <person name="Takeda J."/>
            <person name="Tanino M."/>
            <person name="Tatusova T."/>
            <person name="Thongjuea S."/>
            <person name="Todokoro F."/>
            <person name="Tsugane M."/>
            <person name="Tyagi A.K."/>
            <person name="Vanavichit A."/>
            <person name="Wang A."/>
            <person name="Wing R.A."/>
            <person name="Yamaguchi K."/>
            <person name="Yamamoto M."/>
            <person name="Yamamoto N."/>
            <person name="Yu Y."/>
            <person name="Zhang H."/>
            <person name="Zhao Q."/>
            <person name="Higo K."/>
            <person name="Burr B."/>
            <person name="Gojobori T."/>
            <person name="Sasaki T."/>
        </authorList>
    </citation>
    <scope>NUCLEOTIDE SEQUENCE</scope>
</reference>
<reference evidence="2" key="3">
    <citation type="journal article" date="2006" name="Nucleic Acids Res.">
        <title>The Rice Annotation Project Database (RAP-DB): hub for Oryza sativa ssp. japonica genome information.</title>
        <authorList>
            <person name="Ohyanagi H."/>
            <person name="Tanaka T."/>
            <person name="Sakai H."/>
            <person name="Shigemoto Y."/>
            <person name="Yamaguchi K."/>
            <person name="Habara T."/>
            <person name="Fujii Y."/>
            <person name="Antonio B.A."/>
            <person name="Nagamura Y."/>
            <person name="Imanishi T."/>
            <person name="Ikeo K."/>
            <person name="Itoh T."/>
            <person name="Gojobori T."/>
            <person name="Sasaki T."/>
        </authorList>
    </citation>
    <scope>NUCLEOTIDE SEQUENCE</scope>
</reference>
<dbReference type="EMBL" id="AC129720">
    <property type="protein sequence ID" value="AAS90679.2"/>
    <property type="molecule type" value="Genomic_DNA"/>
</dbReference>
<reference evidence="2" key="8">
    <citation type="submission" date="2012-08" db="EMBL/GenBank/DDBJ databases">
        <title>The Second Rice Annotation Project Meeting (RAP2).</title>
        <authorList>
            <consortium name="The Rice Annotation Project (RAP)"/>
        </authorList>
    </citation>
    <scope>NUCLEOTIDE SEQUENCE</scope>
</reference>
<evidence type="ECO:0000313" key="2">
    <source>
        <dbReference type="EMBL" id="BAH92922.1"/>
    </source>
</evidence>
<proteinExistence type="predicted"/>
<evidence type="ECO:0000313" key="1">
    <source>
        <dbReference type="EMBL" id="AAS90679.2"/>
    </source>
</evidence>
<organism evidence="1 3">
    <name type="scientific">Oryza sativa subsp. japonica</name>
    <name type="common">Rice</name>
    <dbReference type="NCBI Taxonomy" id="39947"/>
    <lineage>
        <taxon>Eukaryota</taxon>
        <taxon>Viridiplantae</taxon>
        <taxon>Streptophyta</taxon>
        <taxon>Embryophyta</taxon>
        <taxon>Tracheophyta</taxon>
        <taxon>Spermatophyta</taxon>
        <taxon>Magnoliopsida</taxon>
        <taxon>Liliopsida</taxon>
        <taxon>Poales</taxon>
        <taxon>Poaceae</taxon>
        <taxon>BOP clade</taxon>
        <taxon>Oryzoideae</taxon>
        <taxon>Oryzeae</taxon>
        <taxon>Oryzinae</taxon>
        <taxon>Oryza</taxon>
        <taxon>Oryza sativa</taxon>
    </lineage>
</organism>
<reference evidence="2" key="5">
    <citation type="journal article" date="2008" name="Nucleic Acids Res.">
        <title>The Rice Annotation Project Database (RAP-DB): 2008 update.</title>
        <authorList>
            <consortium name="The Rice Annotation Project (RAP)"/>
            <person name="Tanaka T."/>
            <person name="Antonio B.A."/>
            <person name="Kikuchi S."/>
            <person name="Matsumoto T."/>
            <person name="Nagamura Y."/>
            <person name="Numa H."/>
            <person name="Sakai H."/>
            <person name="Wu J."/>
            <person name="Itoh T."/>
            <person name="Sasaki T."/>
            <person name="Aono R."/>
            <person name="Fujii Y."/>
            <person name="Habara T."/>
            <person name="Harada E."/>
            <person name="Kanno M."/>
            <person name="Kawahara Y."/>
            <person name="Kawashima H."/>
            <person name="Kubooka H."/>
            <person name="Matsuya A."/>
            <person name="Nakaoka H."/>
            <person name="Saichi N."/>
            <person name="Sanbonmatsu R."/>
            <person name="Sato Y."/>
            <person name="Shinso Y."/>
            <person name="Suzuki M."/>
            <person name="Takeda J."/>
            <person name="Tanino M."/>
            <person name="Todokoro F."/>
            <person name="Yamaguchi K."/>
            <person name="Yamamoto N."/>
            <person name="Yamasaki C."/>
            <person name="Imanishi T."/>
            <person name="Okido T."/>
            <person name="Tada M."/>
            <person name="Ikeo K."/>
            <person name="Tateno Y."/>
            <person name="Gojobori T."/>
            <person name="Lin Y.C."/>
            <person name="Wei F.J."/>
            <person name="Hsing Y.I."/>
            <person name="Zhao Q."/>
            <person name="Han B."/>
            <person name="Kramer M.R."/>
            <person name="McCombie R.W."/>
            <person name="Lonsdale D."/>
            <person name="O'Donovan C.C."/>
            <person name="Whitfield E.J."/>
            <person name="Apweiler R."/>
            <person name="Koyanagi K.O."/>
            <person name="Khurana J.P."/>
            <person name="Raghuvanshi S."/>
            <person name="Singh N.K."/>
            <person name="Tyagi A.K."/>
            <person name="Haberer G."/>
            <person name="Fujisawa M."/>
            <person name="Hosokawa S."/>
            <person name="Ito Y."/>
            <person name="Ikawa H."/>
            <person name="Shibata M."/>
            <person name="Yamamoto M."/>
            <person name="Bruskiewich R.M."/>
            <person name="Hoen D.R."/>
            <person name="Bureau TE."/>
            <person name="Namiki N."/>
            <person name="Ohyanagi H."/>
            <person name="Sakai Y."/>
            <person name="Nobushima S."/>
            <person name="Sakata K."/>
            <person name="Barrero R.A."/>
            <person name="Sato Y."/>
            <person name="Souvorov A."/>
            <person name="Smith-White B."/>
            <person name="Tatusova T."/>
            <person name="An S."/>
            <person name="An G."/>
            <person name="OOta S."/>
            <person name="Fuks G."/>
            <person name="Messing J."/>
            <person name="Christie K.R."/>
            <person name="Lieberherr D."/>
            <person name="Kim H."/>
            <person name="Zuccolo A."/>
            <person name="Wing R.A."/>
            <person name="Nobuta K."/>
            <person name="Green P.J."/>
            <person name="Lu C."/>
            <person name="Meyers BC."/>
            <person name="Chaparro C."/>
            <person name="Piegu B."/>
            <person name="Panaud O."/>
            <person name="Echeverria M."/>
        </authorList>
    </citation>
    <scope>NUCLEOTIDE SEQUENCE</scope>
</reference>
<evidence type="ECO:0000313" key="3">
    <source>
        <dbReference type="Proteomes" id="UP000000763"/>
    </source>
</evidence>
<reference evidence="1" key="2">
    <citation type="submission" date="2005-01" db="EMBL/GenBank/DDBJ databases">
        <title>Oryza sativa PAC P0683F12 genomic sequence.</title>
        <authorList>
            <person name="Chow T.-Y."/>
            <person name="Hsing Y.-I.C."/>
            <person name="Chen C.-S."/>
            <person name="Chen H.-H."/>
            <person name="Liu S.-M."/>
            <person name="Chao Y.-T."/>
            <person name="Chang S.-J."/>
            <person name="Chen H.-C."/>
            <person name="Chen S.-K."/>
            <person name="Chen T.-R."/>
            <person name="Chen Y.-L."/>
            <person name="Cheng C.-H."/>
            <person name="Chung C.-I."/>
            <person name="Han S.-Y."/>
            <person name="Hsiao S.-H."/>
            <person name="Hsiung J.-N."/>
            <person name="Hsu C.-H."/>
            <person name="Hsu C.-T."/>
            <person name="Huang J.-J."/>
            <person name="Kau P.-I."/>
            <person name="Lee H.-F."/>
            <person name="Lee M.-C."/>
            <person name="Leu H.-L."/>
            <person name="Li Y.-F."/>
            <person name="Lin S.-J."/>
            <person name="Lin Y.-C."/>
            <person name="Lu P.-C."/>
            <person name="Wei F.-J."/>
            <person name="Wu C.-C."/>
            <person name="Wu S.-W."/>
            <person name="Yang K.-C."/>
            <person name="Yu C.-Y."/>
            <person name="Yu S.-W."/>
            <person name="Wu H.-P."/>
            <person name="Shaw J.-F."/>
        </authorList>
    </citation>
    <scope>NUCLEOTIDE SEQUENCE</scope>
</reference>
<protein>
    <submittedName>
        <fullName evidence="2">Os05g0126400 protein</fullName>
    </submittedName>
</protein>
<dbReference type="EMBL" id="AP008211">
    <property type="protein sequence ID" value="BAH92922.1"/>
    <property type="molecule type" value="Genomic_DNA"/>
</dbReference>
<sequence>MLQTLLGLDLCLLDRPLQQRPQRRTFQLGPQPSRLLRSLRRRHQGRSLGLDGGKVWPSMRSRRCKDLQSLLKLLPKAAQLPPNKRESPIHQHLRLVCPQWRHHHPRLVRPQWRHHHPRLVCPQWRHHHLHRHVNHQSLKINPVN</sequence>
<accession>Q75IM2</accession>
<reference evidence="2 3" key="1">
    <citation type="journal article" date="2005" name="Nature">
        <title>The map-based sequence of the rice genome.</title>
        <authorList>
            <consortium name="International rice genome sequencing project (IRGSP)"/>
            <person name="Matsumoto T."/>
            <person name="Wu J."/>
            <person name="Kanamori H."/>
            <person name="Katayose Y."/>
            <person name="Fujisawa M."/>
            <person name="Namiki N."/>
            <person name="Mizuno H."/>
            <person name="Yamamoto K."/>
            <person name="Antonio B.A."/>
            <person name="Baba T."/>
            <person name="Sakata K."/>
            <person name="Nagamura Y."/>
            <person name="Aoki H."/>
            <person name="Arikawa K."/>
            <person name="Arita K."/>
            <person name="Bito T."/>
            <person name="Chiden Y."/>
            <person name="Fujitsuka N."/>
            <person name="Fukunaka R."/>
            <person name="Hamada M."/>
            <person name="Harada C."/>
            <person name="Hayashi A."/>
            <person name="Hijishita S."/>
            <person name="Honda M."/>
            <person name="Hosokawa S."/>
            <person name="Ichikawa Y."/>
            <person name="Idonuma A."/>
            <person name="Iijima M."/>
            <person name="Ikeda M."/>
            <person name="Ikeno M."/>
            <person name="Ito K."/>
            <person name="Ito S."/>
            <person name="Ito T."/>
            <person name="Ito Y."/>
            <person name="Ito Y."/>
            <person name="Iwabuchi A."/>
            <person name="Kamiya K."/>
            <person name="Karasawa W."/>
            <person name="Kurita K."/>
            <person name="Katagiri S."/>
            <person name="Kikuta A."/>
            <person name="Kobayashi H."/>
            <person name="Kobayashi N."/>
            <person name="Machita K."/>
            <person name="Maehara T."/>
            <person name="Masukawa M."/>
            <person name="Mizubayashi T."/>
            <person name="Mukai Y."/>
            <person name="Nagasaki H."/>
            <person name="Nagata Y."/>
            <person name="Naito S."/>
            <person name="Nakashima M."/>
            <person name="Nakama Y."/>
            <person name="Nakamichi Y."/>
            <person name="Nakamura M."/>
            <person name="Meguro A."/>
            <person name="Negishi M."/>
            <person name="Ohta I."/>
            <person name="Ohta T."/>
            <person name="Okamoto M."/>
            <person name="Ono N."/>
            <person name="Saji S."/>
            <person name="Sakaguchi M."/>
            <person name="Sakai K."/>
            <person name="Shibata M."/>
            <person name="Shimokawa T."/>
            <person name="Song J."/>
            <person name="Takazaki Y."/>
            <person name="Terasawa K."/>
            <person name="Tsugane M."/>
            <person name="Tsuji K."/>
            <person name="Ueda S."/>
            <person name="Waki K."/>
            <person name="Yamagata H."/>
            <person name="Yamamoto M."/>
            <person name="Yamamoto S."/>
            <person name="Yamane H."/>
            <person name="Yoshiki S."/>
            <person name="Yoshihara R."/>
            <person name="Yukawa K."/>
            <person name="Zhong H."/>
            <person name="Yano M."/>
            <person name="Yuan Q."/>
            <person name="Ouyang S."/>
            <person name="Liu J."/>
            <person name="Jones K.M."/>
            <person name="Gansberger K."/>
            <person name="Moffat K."/>
            <person name="Hill J."/>
            <person name="Bera J."/>
            <person name="Fadrosh D."/>
            <person name="Jin S."/>
            <person name="Johri S."/>
            <person name="Kim M."/>
            <person name="Overton L."/>
            <person name="Reardon M."/>
            <person name="Tsitrin T."/>
            <person name="Vuong H."/>
            <person name="Weaver B."/>
            <person name="Ciecko A."/>
            <person name="Tallon L."/>
            <person name="Jackson J."/>
            <person name="Pai G."/>
            <person name="Aken S.V."/>
            <person name="Utterback T."/>
            <person name="Reidmuller S."/>
            <person name="Feldblyum T."/>
            <person name="Hsiao J."/>
            <person name="Zismann V."/>
            <person name="Iobst S."/>
            <person name="de Vazeille A.R."/>
            <person name="Buell C.R."/>
            <person name="Ying K."/>
            <person name="Li Y."/>
            <person name="Lu T."/>
            <person name="Huang Y."/>
            <person name="Zhao Q."/>
            <person name="Feng Q."/>
            <person name="Zhang L."/>
            <person name="Zhu J."/>
            <person name="Weng Q."/>
            <person name="Mu J."/>
            <person name="Lu Y."/>
            <person name="Fan D."/>
            <person name="Liu Y."/>
            <person name="Guan J."/>
            <person name="Zhang Y."/>
            <person name="Yu S."/>
            <person name="Liu X."/>
            <person name="Zhang Y."/>
            <person name="Hong G."/>
            <person name="Han B."/>
            <person name="Choisne N."/>
            <person name="Demange N."/>
            <person name="Orjeda G."/>
            <person name="Samain S."/>
            <person name="Cattolico L."/>
            <person name="Pelletier E."/>
            <person name="Couloux A."/>
            <person name="Segurens B."/>
            <person name="Wincker P."/>
            <person name="D'Hont A."/>
            <person name="Scarpelli C."/>
            <person name="Weissenbach J."/>
            <person name="Salanoubat M."/>
            <person name="Quetier F."/>
            <person name="Yu Y."/>
            <person name="Kim H.R."/>
            <person name="Rambo T."/>
            <person name="Currie J."/>
            <person name="Collura K."/>
            <person name="Luo M."/>
            <person name="Yang T."/>
            <person name="Ammiraju J.S.S."/>
            <person name="Engler F."/>
            <person name="Soderlund C."/>
            <person name="Wing R.A."/>
            <person name="Palmer L.E."/>
            <person name="de la Bastide M."/>
            <person name="Spiegel L."/>
            <person name="Nascimento L."/>
            <person name="Zutavern T."/>
            <person name="O'Shaughnessy A."/>
            <person name="Dike S."/>
            <person name="Dedhia N."/>
            <person name="Preston R."/>
            <person name="Balija V."/>
            <person name="McCombie W.R."/>
            <person name="Chow T."/>
            <person name="Chen H."/>
            <person name="Chung M."/>
            <person name="Chen C."/>
            <person name="Shaw J."/>
            <person name="Wu H."/>
            <person name="Hsiao K."/>
            <person name="Chao Y."/>
            <person name="Chu M."/>
            <person name="Cheng C."/>
            <person name="Hour A."/>
            <person name="Lee P."/>
            <person name="Lin S."/>
            <person name="Lin Y."/>
            <person name="Liou J."/>
            <person name="Liu S."/>
            <person name="Hsing Y."/>
            <person name="Raghuvanshi S."/>
            <person name="Mohanty A."/>
            <person name="Bharti A.K."/>
            <person name="Gaur A."/>
            <person name="Gupta V."/>
            <person name="Kumar D."/>
            <person name="Ravi V."/>
            <person name="Vij S."/>
            <person name="Kapur A."/>
            <person name="Khurana P."/>
            <person name="Khurana P."/>
            <person name="Khurana J.P."/>
            <person name="Tyagi A.K."/>
            <person name="Gaikwad K."/>
            <person name="Singh A."/>
            <person name="Dalal V."/>
            <person name="Srivastava S."/>
            <person name="Dixit A."/>
            <person name="Pal A.K."/>
            <person name="Ghazi I.A."/>
            <person name="Yadav M."/>
            <person name="Pandit A."/>
            <person name="Bhargava A."/>
            <person name="Sureshbabu K."/>
            <person name="Batra K."/>
            <person name="Sharma T.R."/>
            <person name="Mohapatra T."/>
            <person name="Singh N.K."/>
            <person name="Messing J."/>
            <person name="Nelson A.B."/>
            <person name="Fuks G."/>
            <person name="Kavchok S."/>
            <person name="Keizer G."/>
            <person name="Linton E."/>
            <person name="Llaca V."/>
            <person name="Song R."/>
            <person name="Tanyolac B."/>
            <person name="Young S."/>
            <person name="Ho-Il K."/>
            <person name="Hahn J.H."/>
            <person name="Sangsakoo G."/>
            <person name="Vanavichit A."/>
            <person name="de Mattos Luiz.A.T."/>
            <person name="Zimmer P.D."/>
            <person name="Malone G."/>
            <person name="Dellagostin O."/>
            <person name="de Oliveira A.C."/>
            <person name="Bevan M."/>
            <person name="Bancroft I."/>
            <person name="Minx P."/>
            <person name="Cordum H."/>
            <person name="Wilson R."/>
            <person name="Cheng Z."/>
            <person name="Jin W."/>
            <person name="Jiang J."/>
            <person name="Leong S.A."/>
            <person name="Iwama H."/>
            <person name="Gojobori T."/>
            <person name="Itoh T."/>
            <person name="Niimura Y."/>
            <person name="Fujii Y."/>
            <person name="Habara T."/>
            <person name="Sakai H."/>
            <person name="Sato Y."/>
            <person name="Wilson G."/>
            <person name="Kumar K."/>
            <person name="McCouch S."/>
            <person name="Juretic N."/>
            <person name="Hoen D."/>
            <person name="Wright S."/>
            <person name="Bruskiewich R."/>
            <person name="Bureau T."/>
            <person name="Miyao A."/>
            <person name="Hirochika H."/>
            <person name="Nishikawa T."/>
            <person name="Kadowaki K."/>
            <person name="Sugiura M."/>
            <person name="Burr B."/>
            <person name="Sasaki T."/>
        </authorList>
    </citation>
    <scope>NUCLEOTIDE SEQUENCE [LARGE SCALE GENOMIC DNA]</scope>
    <source>
        <strain evidence="3">cv. Nipponbare</strain>
    </source>
</reference>
<dbReference type="KEGG" id="dosa:Os05g0126400"/>
<gene>
    <name evidence="1" type="primary">P0683F12.8</name>
    <name evidence="2" type="ordered locus">Os05g0126400</name>
</gene>
<name>Q75IM2_ORYSJ</name>
<dbReference type="Proteomes" id="UP000000763">
    <property type="component" value="Chromosome 5"/>
</dbReference>
<dbReference type="AlphaFoldDB" id="Q75IM2"/>
<reference evidence="3" key="6">
    <citation type="journal article" date="2008" name="Nucleic Acids Res.">
        <title>The rice annotation project database (RAP-DB): 2008 update.</title>
        <authorList>
            <consortium name="The rice annotation project (RAP)"/>
        </authorList>
    </citation>
    <scope>GENOME REANNOTATION</scope>
    <source>
        <strain evidence="3">cv. Nipponbare</strain>
    </source>
</reference>